<keyword evidence="3" id="KW-1185">Reference proteome</keyword>
<gene>
    <name evidence="2" type="ORF">C8D86_10945</name>
</gene>
<organism evidence="2 3">
    <name type="scientific">Aquicella lusitana</name>
    <dbReference type="NCBI Taxonomy" id="254246"/>
    <lineage>
        <taxon>Bacteria</taxon>
        <taxon>Pseudomonadati</taxon>
        <taxon>Pseudomonadota</taxon>
        <taxon>Gammaproteobacteria</taxon>
        <taxon>Legionellales</taxon>
        <taxon>Coxiellaceae</taxon>
        <taxon>Aquicella</taxon>
    </lineage>
</organism>
<evidence type="ECO:0000313" key="2">
    <source>
        <dbReference type="EMBL" id="RDI44563.1"/>
    </source>
</evidence>
<keyword evidence="1" id="KW-0812">Transmembrane</keyword>
<evidence type="ECO:0000313" key="3">
    <source>
        <dbReference type="Proteomes" id="UP000254720"/>
    </source>
</evidence>
<protein>
    <submittedName>
        <fullName evidence="2">DUF2975 family protein</fullName>
    </submittedName>
</protein>
<dbReference type="Proteomes" id="UP000254720">
    <property type="component" value="Unassembled WGS sequence"/>
</dbReference>
<accession>A0A370GRI7</accession>
<dbReference type="Pfam" id="PF11188">
    <property type="entry name" value="DUF2975"/>
    <property type="match status" value="1"/>
</dbReference>
<name>A0A370GRI7_9COXI</name>
<dbReference type="RefSeq" id="WP_114834239.1">
    <property type="nucleotide sequence ID" value="NZ_LR699114.1"/>
</dbReference>
<feature type="transmembrane region" description="Helical" evidence="1">
    <location>
        <begin position="25"/>
        <end position="46"/>
    </location>
</feature>
<keyword evidence="1" id="KW-0472">Membrane</keyword>
<dbReference type="AlphaFoldDB" id="A0A370GRI7"/>
<feature type="transmembrane region" description="Helical" evidence="1">
    <location>
        <begin position="108"/>
        <end position="125"/>
    </location>
</feature>
<comment type="caution">
    <text evidence="2">The sequence shown here is derived from an EMBL/GenBank/DDBJ whole genome shotgun (WGS) entry which is preliminary data.</text>
</comment>
<reference evidence="2 3" key="1">
    <citation type="submission" date="2018-07" db="EMBL/GenBank/DDBJ databases">
        <title>Genomic Encyclopedia of Type Strains, Phase IV (KMG-IV): sequencing the most valuable type-strain genomes for metagenomic binning, comparative biology and taxonomic classification.</title>
        <authorList>
            <person name="Goeker M."/>
        </authorList>
    </citation>
    <scope>NUCLEOTIDE SEQUENCE [LARGE SCALE GENOMIC DNA]</scope>
    <source>
        <strain evidence="2 3">DSM 16500</strain>
    </source>
</reference>
<keyword evidence="1" id="KW-1133">Transmembrane helix</keyword>
<dbReference type="OrthoDB" id="8479187at2"/>
<dbReference type="EMBL" id="QQAX01000009">
    <property type="protein sequence ID" value="RDI44563.1"/>
    <property type="molecule type" value="Genomic_DNA"/>
</dbReference>
<evidence type="ECO:0000256" key="1">
    <source>
        <dbReference type="SAM" id="Phobius"/>
    </source>
</evidence>
<feature type="transmembrane region" description="Helical" evidence="1">
    <location>
        <begin position="66"/>
        <end position="88"/>
    </location>
</feature>
<sequence>MDVIPRAYSHAILHTLSITEKGLGLLLNLAPLMIELFILFCLIRLFRLYEQGEIFSLKNVRFIRNLGYALLIGQLINPVYEGLMGVILTMNNPHGHRFASITLDQTNIGIVLTALMVILVSWIMTEGCKLREEQQFTI</sequence>
<dbReference type="InterPro" id="IPR021354">
    <property type="entry name" value="DUF2975"/>
</dbReference>
<proteinExistence type="predicted"/>